<protein>
    <submittedName>
        <fullName evidence="3">Calcium influx-promoting protein ehs1</fullName>
    </submittedName>
</protein>
<feature type="transmembrane region" description="Helical" evidence="2">
    <location>
        <begin position="12"/>
        <end position="33"/>
    </location>
</feature>
<keyword evidence="2" id="KW-0472">Membrane</keyword>
<dbReference type="GO" id="GO:0005262">
    <property type="term" value="F:calcium channel activity"/>
    <property type="evidence" value="ECO:0007669"/>
    <property type="project" value="InterPro"/>
</dbReference>
<accession>A0A9W7SZZ8</accession>
<reference evidence="3 4" key="1">
    <citation type="journal article" date="2018" name="IMA Fungus">
        <title>IMA Genome-F 10: Nine draft genome sequences of Claviceps purpurea s.lat., including C. arundinis, C. humidiphila, and C. cf. spartinae, pseudomolecules for the pitch canker pathogen Fusarium circinatum, draft genome of Davidsoniella eucalypti, Grosmannia galeiformis, Quambalaria eucalypti, and Teratosphaeria destructans.</title>
        <authorList>
            <person name="Wingfield B.D."/>
            <person name="Liu M."/>
            <person name="Nguyen H.D."/>
            <person name="Lane F.A."/>
            <person name="Morgan S.W."/>
            <person name="De Vos L."/>
            <person name="Wilken P.M."/>
            <person name="Duong T.A."/>
            <person name="Aylward J."/>
            <person name="Coetzee M.P."/>
            <person name="Dadej K."/>
            <person name="De Beer Z.W."/>
            <person name="Findlay W."/>
            <person name="Havenga M."/>
            <person name="Kolarik M."/>
            <person name="Menzies J.G."/>
            <person name="Naidoo K."/>
            <person name="Pochopski O."/>
            <person name="Shoukouhi P."/>
            <person name="Santana Q.C."/>
            <person name="Seifert K.A."/>
            <person name="Soal N."/>
            <person name="Steenkamp E.T."/>
            <person name="Tatham C.T."/>
            <person name="van der Nest M.A."/>
            <person name="Wingfield M.J."/>
        </authorList>
    </citation>
    <scope>NUCLEOTIDE SEQUENCE [LARGE SCALE GENOMIC DNA]</scope>
    <source>
        <strain evidence="3">CMW44962</strain>
    </source>
</reference>
<dbReference type="Pfam" id="PF12929">
    <property type="entry name" value="Mid1"/>
    <property type="match status" value="1"/>
</dbReference>
<evidence type="ECO:0000313" key="4">
    <source>
        <dbReference type="Proteomes" id="UP001138500"/>
    </source>
</evidence>
<dbReference type="AlphaFoldDB" id="A0A9W7SZZ8"/>
<feature type="region of interest" description="Disordered" evidence="1">
    <location>
        <begin position="131"/>
        <end position="156"/>
    </location>
</feature>
<dbReference type="InterPro" id="IPR024338">
    <property type="entry name" value="MID1/Yam8"/>
</dbReference>
<dbReference type="Proteomes" id="UP001138500">
    <property type="component" value="Unassembled WGS sequence"/>
</dbReference>
<sequence>MTLFKCPQLTPLQSRFVASLAALLMLGLIYWSLSNPNFAYAAELEVDGRGEARGGEDHNWHRIEQARLEEDGVLGVRDEEHVGDVVEKREPTNSTISGNNVGNPLNIMAGNVTLWEYPNALLMANYTTQGAGLPSDPEEKRRAHRHHAELRKRQSDSETRSIFVSINTCLQPTWNGTGVQTDAPPQLTLYVGTAANNSDVGPGGSDDTQIVQELQAGFANVTVQASGTWYIAVSAPALPDGFVGVWNYELAVSIDDYYHQADSDTAFLYLVDTDMDSALLVTDNLTLSDPSSTVFKQWMNLTDPFIIFAANVNHTVTMGIENSYCGWKQSAQIQANQADPEGLTTGVQMGMITRGLGNKPKEQFYLTGLNGSSDYTGVLAMAGNSTASGSGVVGGGGKVWAPVPWTTKNDGNCQLMFNLSFCDEVAYAVPANPNKYNITGMREQFDNYTQFWYNNFNMSLQQIACNTTPSAQYSLTKNCTDCYAAYKEWFCAVSIPRCEDFSNTAEYLQIRNVGQPYYNNNTMLPDSFLNTPYKPMTNAPTLPGSPWDSQTYISSLATNSSRNALIDTAIQPGPYKEVLPCEDLCYSLVQSCPAHSCSIVPTLVAGWRRAMASGVPMGR</sequence>
<dbReference type="OrthoDB" id="4199794at2759"/>
<dbReference type="GO" id="GO:0098703">
    <property type="term" value="P:calcium ion import across plasma membrane"/>
    <property type="evidence" value="ECO:0007669"/>
    <property type="project" value="InterPro"/>
</dbReference>
<comment type="caution">
    <text evidence="3">The sequence shown here is derived from an EMBL/GenBank/DDBJ whole genome shotgun (WGS) entry which is preliminary data.</text>
</comment>
<evidence type="ECO:0000313" key="3">
    <source>
        <dbReference type="EMBL" id="KAH9844708.1"/>
    </source>
</evidence>
<reference evidence="3 4" key="2">
    <citation type="journal article" date="2021" name="Curr. Genet.">
        <title>Genetic response to nitrogen starvation in the aggressive Eucalyptus foliar pathogen Teratosphaeria destructans.</title>
        <authorList>
            <person name="Havenga M."/>
            <person name="Wingfield B.D."/>
            <person name="Wingfield M.J."/>
            <person name="Dreyer L.L."/>
            <person name="Roets F."/>
            <person name="Aylward J."/>
        </authorList>
    </citation>
    <scope>NUCLEOTIDE SEQUENCE [LARGE SCALE GENOMIC DNA]</scope>
    <source>
        <strain evidence="3">CMW44962</strain>
    </source>
</reference>
<proteinExistence type="predicted"/>
<name>A0A9W7SZZ8_9PEZI</name>
<dbReference type="PANTHER" id="PTHR39142">
    <property type="entry name" value="MID1P"/>
    <property type="match status" value="1"/>
</dbReference>
<evidence type="ECO:0000256" key="1">
    <source>
        <dbReference type="SAM" id="MobiDB-lite"/>
    </source>
</evidence>
<keyword evidence="2" id="KW-0812">Transmembrane</keyword>
<dbReference type="PANTHER" id="PTHR39142:SF1">
    <property type="entry name" value="AEL197CP"/>
    <property type="match status" value="1"/>
</dbReference>
<evidence type="ECO:0000256" key="2">
    <source>
        <dbReference type="SAM" id="Phobius"/>
    </source>
</evidence>
<organism evidence="3 4">
    <name type="scientific">Teratosphaeria destructans</name>
    <dbReference type="NCBI Taxonomy" id="418781"/>
    <lineage>
        <taxon>Eukaryota</taxon>
        <taxon>Fungi</taxon>
        <taxon>Dikarya</taxon>
        <taxon>Ascomycota</taxon>
        <taxon>Pezizomycotina</taxon>
        <taxon>Dothideomycetes</taxon>
        <taxon>Dothideomycetidae</taxon>
        <taxon>Mycosphaerellales</taxon>
        <taxon>Teratosphaeriaceae</taxon>
        <taxon>Teratosphaeria</taxon>
    </lineage>
</organism>
<keyword evidence="2" id="KW-1133">Transmembrane helix</keyword>
<gene>
    <name evidence="3" type="ORF">Tdes44962_MAKER07182</name>
</gene>
<dbReference type="EMBL" id="RIBY02000247">
    <property type="protein sequence ID" value="KAH9844708.1"/>
    <property type="molecule type" value="Genomic_DNA"/>
</dbReference>
<keyword evidence="4" id="KW-1185">Reference proteome</keyword>